<sequence length="312" mass="35846">MDFPACVIGEQPELNSDSMVIGDSAPYSWRNIFSCINLLRILNKLIKWKHSRIMMLVVFKSAPILKRTLKVRHGLMQLYVLKLLKIQTKYLGRQWRKVNMKTISAIYSKVRHRLNDDWAFGNDLDARPWDFQAEECTLRTCVDRFNNRRYLSPGANGSNRGASGQGDMIDIDWVIEFCASSLYGNQGRCLQTAAAYSIDDVELTEDFKEHYHLWLEEEVYNMNINWDALMREVVDTVDISVVLPLLLMVVVLSGIDDDFFIDFFRRTKFSSIQSTAAAKLSRTVVGGGLHSVSGRYFPVFTRIPFMPSFMAP</sequence>
<dbReference type="EMBL" id="AJWK01001897">
    <property type="status" value="NOT_ANNOTATED_CDS"/>
    <property type="molecule type" value="Genomic_DNA"/>
</dbReference>
<dbReference type="InterPro" id="IPR040185">
    <property type="entry name" value="Far11/STRP"/>
</dbReference>
<dbReference type="GO" id="GO:0007010">
    <property type="term" value="P:cytoskeleton organization"/>
    <property type="evidence" value="ECO:0007669"/>
    <property type="project" value="TreeGrafter"/>
</dbReference>
<dbReference type="InterPro" id="IPR021819">
    <property type="entry name" value="Far11/STRP_C"/>
</dbReference>
<dbReference type="GO" id="GO:0005829">
    <property type="term" value="C:cytosol"/>
    <property type="evidence" value="ECO:0007669"/>
    <property type="project" value="TreeGrafter"/>
</dbReference>
<evidence type="ECO:0000259" key="1">
    <source>
        <dbReference type="SMART" id="SM01293"/>
    </source>
</evidence>
<feature type="domain" description="Far11/STRP C-terminal" evidence="1">
    <location>
        <begin position="1"/>
        <end position="211"/>
    </location>
</feature>
<dbReference type="Pfam" id="PF11882">
    <property type="entry name" value="DUF3402"/>
    <property type="match status" value="1"/>
</dbReference>
<dbReference type="PANTHER" id="PTHR13239:SF4">
    <property type="entry name" value="AT25231P"/>
    <property type="match status" value="1"/>
</dbReference>
<dbReference type="VEuPathDB" id="VectorBase:LLONM1_003600"/>
<name>A0A1B0C947_LUTLO</name>
<proteinExistence type="predicted"/>
<dbReference type="PANTHER" id="PTHR13239">
    <property type="entry name" value="PROTEIN REQUIRED FOR HYPHAL ANASTOMOSIS HAM-2"/>
    <property type="match status" value="1"/>
</dbReference>
<evidence type="ECO:0000313" key="3">
    <source>
        <dbReference type="Proteomes" id="UP000092461"/>
    </source>
</evidence>
<dbReference type="AlphaFoldDB" id="A0A1B0C947"/>
<evidence type="ECO:0000313" key="2">
    <source>
        <dbReference type="EnsemblMetazoa" id="LLOJ000469-PA"/>
    </source>
</evidence>
<dbReference type="Proteomes" id="UP000092461">
    <property type="component" value="Unassembled WGS sequence"/>
</dbReference>
<dbReference type="VEuPathDB" id="VectorBase:LLOJ000469"/>
<organism evidence="2 3">
    <name type="scientific">Lutzomyia longipalpis</name>
    <name type="common">Sand fly</name>
    <dbReference type="NCBI Taxonomy" id="7200"/>
    <lineage>
        <taxon>Eukaryota</taxon>
        <taxon>Metazoa</taxon>
        <taxon>Ecdysozoa</taxon>
        <taxon>Arthropoda</taxon>
        <taxon>Hexapoda</taxon>
        <taxon>Insecta</taxon>
        <taxon>Pterygota</taxon>
        <taxon>Neoptera</taxon>
        <taxon>Endopterygota</taxon>
        <taxon>Diptera</taxon>
        <taxon>Nematocera</taxon>
        <taxon>Psychodoidea</taxon>
        <taxon>Psychodidae</taxon>
        <taxon>Lutzomyia</taxon>
        <taxon>Lutzomyia</taxon>
    </lineage>
</organism>
<protein>
    <recommendedName>
        <fullName evidence="1">Far11/STRP C-terminal domain-containing protein</fullName>
    </recommendedName>
</protein>
<dbReference type="EnsemblMetazoa" id="LLOJ000469-RA">
    <property type="protein sequence ID" value="LLOJ000469-PA"/>
    <property type="gene ID" value="LLOJ000469"/>
</dbReference>
<reference evidence="2" key="1">
    <citation type="submission" date="2020-05" db="UniProtKB">
        <authorList>
            <consortium name="EnsemblMetazoa"/>
        </authorList>
    </citation>
    <scope>IDENTIFICATION</scope>
    <source>
        <strain evidence="2">Jacobina</strain>
    </source>
</reference>
<accession>A0A1B0C947</accession>
<keyword evidence="3" id="KW-1185">Reference proteome</keyword>
<dbReference type="SMART" id="SM01293">
    <property type="entry name" value="DUF3402"/>
    <property type="match status" value="1"/>
</dbReference>